<name>S7RN55_GLOTA</name>
<feature type="domain" description="Aldos-2-ulose dehydratase beta-propeller" evidence="2">
    <location>
        <begin position="134"/>
        <end position="315"/>
    </location>
</feature>
<evidence type="ECO:0000259" key="2">
    <source>
        <dbReference type="Pfam" id="PF22301"/>
    </source>
</evidence>
<dbReference type="OMA" id="SIHQVVC"/>
<dbReference type="KEGG" id="gtr:GLOTRDRAFT_139544"/>
<dbReference type="RefSeq" id="XP_007867498.1">
    <property type="nucleotide sequence ID" value="XM_007869307.1"/>
</dbReference>
<protein>
    <submittedName>
        <fullName evidence="3">Uncharacterized protein</fullName>
    </submittedName>
</protein>
<evidence type="ECO:0000259" key="1">
    <source>
        <dbReference type="Pfam" id="PF18637"/>
    </source>
</evidence>
<dbReference type="InterPro" id="IPR028994">
    <property type="entry name" value="Integrin_alpha_N"/>
</dbReference>
<evidence type="ECO:0000313" key="4">
    <source>
        <dbReference type="Proteomes" id="UP000030669"/>
    </source>
</evidence>
<feature type="domain" description="Aldos-2-ulose dehydratase/isomerase (AUDH) Cupin" evidence="1">
    <location>
        <begin position="455"/>
        <end position="772"/>
    </location>
</feature>
<organism evidence="3 4">
    <name type="scientific">Gloeophyllum trabeum (strain ATCC 11539 / FP-39264 / Madison 617)</name>
    <name type="common">Brown rot fungus</name>
    <dbReference type="NCBI Taxonomy" id="670483"/>
    <lineage>
        <taxon>Eukaryota</taxon>
        <taxon>Fungi</taxon>
        <taxon>Dikarya</taxon>
        <taxon>Basidiomycota</taxon>
        <taxon>Agaricomycotina</taxon>
        <taxon>Agaricomycetes</taxon>
        <taxon>Gloeophyllales</taxon>
        <taxon>Gloeophyllaceae</taxon>
        <taxon>Gloeophyllum</taxon>
    </lineage>
</organism>
<dbReference type="InterPro" id="IPR040887">
    <property type="entry name" value="AUDH_Cupin"/>
</dbReference>
<dbReference type="eggNOG" id="ENOG502RJXH">
    <property type="taxonomic scope" value="Eukaryota"/>
</dbReference>
<dbReference type="Pfam" id="PF18637">
    <property type="entry name" value="AUDH_Cupin"/>
    <property type="match status" value="1"/>
</dbReference>
<dbReference type="InterPro" id="IPR054583">
    <property type="entry name" value="Beta-prop_AUDH"/>
</dbReference>
<dbReference type="Proteomes" id="UP000030669">
    <property type="component" value="Unassembled WGS sequence"/>
</dbReference>
<reference evidence="3 4" key="1">
    <citation type="journal article" date="2012" name="Science">
        <title>The Paleozoic origin of enzymatic lignin decomposition reconstructed from 31 fungal genomes.</title>
        <authorList>
            <person name="Floudas D."/>
            <person name="Binder M."/>
            <person name="Riley R."/>
            <person name="Barry K."/>
            <person name="Blanchette R.A."/>
            <person name="Henrissat B."/>
            <person name="Martinez A.T."/>
            <person name="Otillar R."/>
            <person name="Spatafora J.W."/>
            <person name="Yadav J.S."/>
            <person name="Aerts A."/>
            <person name="Benoit I."/>
            <person name="Boyd A."/>
            <person name="Carlson A."/>
            <person name="Copeland A."/>
            <person name="Coutinho P.M."/>
            <person name="de Vries R.P."/>
            <person name="Ferreira P."/>
            <person name="Findley K."/>
            <person name="Foster B."/>
            <person name="Gaskell J."/>
            <person name="Glotzer D."/>
            <person name="Gorecki P."/>
            <person name="Heitman J."/>
            <person name="Hesse C."/>
            <person name="Hori C."/>
            <person name="Igarashi K."/>
            <person name="Jurgens J.A."/>
            <person name="Kallen N."/>
            <person name="Kersten P."/>
            <person name="Kohler A."/>
            <person name="Kuees U."/>
            <person name="Kumar T.K.A."/>
            <person name="Kuo A."/>
            <person name="LaButti K."/>
            <person name="Larrondo L.F."/>
            <person name="Lindquist E."/>
            <person name="Ling A."/>
            <person name="Lombard V."/>
            <person name="Lucas S."/>
            <person name="Lundell T."/>
            <person name="Martin R."/>
            <person name="McLaughlin D.J."/>
            <person name="Morgenstern I."/>
            <person name="Morin E."/>
            <person name="Murat C."/>
            <person name="Nagy L.G."/>
            <person name="Nolan M."/>
            <person name="Ohm R.A."/>
            <person name="Patyshakuliyeva A."/>
            <person name="Rokas A."/>
            <person name="Ruiz-Duenas F.J."/>
            <person name="Sabat G."/>
            <person name="Salamov A."/>
            <person name="Samejima M."/>
            <person name="Schmutz J."/>
            <person name="Slot J.C."/>
            <person name="St John F."/>
            <person name="Stenlid J."/>
            <person name="Sun H."/>
            <person name="Sun S."/>
            <person name="Syed K."/>
            <person name="Tsang A."/>
            <person name="Wiebenga A."/>
            <person name="Young D."/>
            <person name="Pisabarro A."/>
            <person name="Eastwood D.C."/>
            <person name="Martin F."/>
            <person name="Cullen D."/>
            <person name="Grigoriev I.V."/>
            <person name="Hibbett D.S."/>
        </authorList>
    </citation>
    <scope>NUCLEOTIDE SEQUENCE [LARGE SCALE GENOMIC DNA]</scope>
    <source>
        <strain evidence="3 4">ATCC 11539</strain>
    </source>
</reference>
<gene>
    <name evidence="3" type="ORF">GLOTRDRAFT_139544</name>
</gene>
<dbReference type="SUPFAM" id="SSF69318">
    <property type="entry name" value="Integrin alpha N-terminal domain"/>
    <property type="match status" value="1"/>
</dbReference>
<dbReference type="HOGENOM" id="CLU_015427_0_0_1"/>
<accession>S7RN55</accession>
<evidence type="ECO:0000313" key="3">
    <source>
        <dbReference type="EMBL" id="EPQ54179.1"/>
    </source>
</evidence>
<keyword evidence="4" id="KW-1185">Reference proteome</keyword>
<proteinExistence type="predicted"/>
<dbReference type="Gene3D" id="2.60.120.990">
    <property type="match status" value="1"/>
</dbReference>
<dbReference type="GeneID" id="19304283"/>
<dbReference type="AlphaFoldDB" id="S7RN55"/>
<sequence>MCCRYRVQAITEVNSPQGTPLVPDATEILVAQNLPDGYWLEAFHFHKEAKYPDLVGYGLGFEDKPSTITLFVNPMNYYDQPGDNKWHAIPIQTMDFPVAMTFGDFTGDGYNDIVICDRYGPSMTDLWDASENDGGRVQWLRNPGDRLHKGDWTPGRIGNSTGMHRLKVGHFTTRDQLQVMAIPIISKSGDLESSVPVLLYTPCYDSVASDGPTSWAKEVPFLGEFRLIHDIKVFRGDARALDTVLVAGREGVCYLYHKEGKWKYEIVGTGLPREGDNPYWGSGSVDVGMVHDDPVGYIATCEGFHGNSIAIYVKNPDAPKGTASLLDSSHWARVVVDNFGPLTDDHTGTVHHVATGDFDANGVDAFAIACMGVPTGTPANEGVYLYRMVDITTGKVRRTKITNRSAGRLAIASFRGVGLDIGSISYYVPGYHVGPECPSIRINSNALFSPLSSTDIRVHRLEQEVLFMVPRPNAISGRSHASMSVITVAGKKLHLYVLPPGGLVGLDSQDAVKVIHGSIIMKGKDGSVTTRKLAPERHQAATTQVLSSDGRIQAGDDGAVFLRMEFLPDEPQGPYTAMSELPIANSFPASASLDVQALQFSFVKVEQLPWASNGNWDDFEFYNMTGFHVFFGDDAMEKICHIQLWTLGLGETARFHIHDTSPFCEIHCCISNGGGEGGMRWFPDGVDGVDPDLELTKAYVEANTQRVACPPLFEHGPLWKVQDGFRAKPQLLPNGCADYPWHAWLASRFGDWTVPVKPPLPPERQRYDVWLA</sequence>
<dbReference type="EMBL" id="KB469304">
    <property type="protein sequence ID" value="EPQ54179.1"/>
    <property type="molecule type" value="Genomic_DNA"/>
</dbReference>
<dbReference type="OrthoDB" id="5378718at2759"/>
<dbReference type="Pfam" id="PF22301">
    <property type="entry name" value="AUDH_beta_propeller"/>
    <property type="match status" value="1"/>
</dbReference>